<gene>
    <name evidence="2" type="ORF">EBBID32_10200</name>
</gene>
<evidence type="ECO:0000256" key="1">
    <source>
        <dbReference type="SAM" id="Phobius"/>
    </source>
</evidence>
<dbReference type="AlphaFoldDB" id="N1MM68"/>
<dbReference type="EMBL" id="CAVK010000053">
    <property type="protein sequence ID" value="CCW16682.1"/>
    <property type="molecule type" value="Genomic_DNA"/>
</dbReference>
<comment type="caution">
    <text evidence="2">The sequence shown here is derived from an EMBL/GenBank/DDBJ whole genome shotgun (WGS) entry which is preliminary data.</text>
</comment>
<dbReference type="Proteomes" id="UP000013201">
    <property type="component" value="Unassembled WGS sequence"/>
</dbReference>
<keyword evidence="1" id="KW-0812">Transmembrane</keyword>
<keyword evidence="3" id="KW-1185">Reference proteome</keyword>
<keyword evidence="1" id="KW-1133">Transmembrane helix</keyword>
<organism evidence="2 3">
    <name type="scientific">Sphingobium indicum BiD32</name>
    <dbReference type="NCBI Taxonomy" id="1301087"/>
    <lineage>
        <taxon>Bacteria</taxon>
        <taxon>Pseudomonadati</taxon>
        <taxon>Pseudomonadota</taxon>
        <taxon>Alphaproteobacteria</taxon>
        <taxon>Sphingomonadales</taxon>
        <taxon>Sphingomonadaceae</taxon>
        <taxon>Sphingobium</taxon>
    </lineage>
</organism>
<sequence>MTGDDRRCHDGRWAWLVAASDPDAPPEDWPDGRSTFRGILVAVPLSGLLWWGLVELWRAFA</sequence>
<keyword evidence="1" id="KW-0472">Membrane</keyword>
<proteinExistence type="predicted"/>
<reference evidence="2 3" key="1">
    <citation type="submission" date="2013-03" db="EMBL/GenBank/DDBJ databases">
        <authorList>
            <person name="Le V."/>
        </authorList>
    </citation>
    <scope>NUCLEOTIDE SEQUENCE [LARGE SCALE GENOMIC DNA]</scope>
    <source>
        <strain evidence="2 3">BiD32</strain>
    </source>
</reference>
<accession>N1MM68</accession>
<dbReference type="OrthoDB" id="10006858at2"/>
<dbReference type="RefSeq" id="WP_006951914.1">
    <property type="nucleotide sequence ID" value="NZ_CAVK010000053.1"/>
</dbReference>
<evidence type="ECO:0000313" key="2">
    <source>
        <dbReference type="EMBL" id="CCW16682.1"/>
    </source>
</evidence>
<name>N1MM68_9SPHN</name>
<evidence type="ECO:0000313" key="3">
    <source>
        <dbReference type="Proteomes" id="UP000013201"/>
    </source>
</evidence>
<feature type="transmembrane region" description="Helical" evidence="1">
    <location>
        <begin position="35"/>
        <end position="54"/>
    </location>
</feature>
<reference evidence="3" key="2">
    <citation type="submission" date="2013-04" db="EMBL/GenBank/DDBJ databases">
        <title>Bisphenol A degrading Sphingobium sp. strain BiD32.</title>
        <authorList>
            <person name="Nielsen J.L."/>
            <person name="Zhou N.A."/>
            <person name="Kjeldal H."/>
        </authorList>
    </citation>
    <scope>NUCLEOTIDE SEQUENCE [LARGE SCALE GENOMIC DNA]</scope>
    <source>
        <strain evidence="3">BiD32</strain>
    </source>
</reference>
<protein>
    <submittedName>
        <fullName evidence="2">Uncharacterized protein</fullName>
    </submittedName>
</protein>